<evidence type="ECO:0000256" key="1">
    <source>
        <dbReference type="SAM" id="SignalP"/>
    </source>
</evidence>
<evidence type="ECO:0000313" key="4">
    <source>
        <dbReference type="Proteomes" id="UP001368328"/>
    </source>
</evidence>
<dbReference type="InterPro" id="IPR039424">
    <property type="entry name" value="SBP_5"/>
</dbReference>
<accession>A0ABZ2MW85</accession>
<evidence type="ECO:0000259" key="2">
    <source>
        <dbReference type="Pfam" id="PF00496"/>
    </source>
</evidence>
<keyword evidence="1" id="KW-0732">Signal</keyword>
<name>A0ABZ2MW85_9BACI</name>
<evidence type="ECO:0000313" key="3">
    <source>
        <dbReference type="EMBL" id="WXB89678.1"/>
    </source>
</evidence>
<feature type="signal peptide" evidence="1">
    <location>
        <begin position="1"/>
        <end position="22"/>
    </location>
</feature>
<reference evidence="3 4" key="1">
    <citation type="submission" date="2024-02" db="EMBL/GenBank/DDBJ databases">
        <title>Seven novel Bacillus-like species.</title>
        <authorList>
            <person name="Liu G."/>
        </authorList>
    </citation>
    <scope>NUCLEOTIDE SEQUENCE [LARGE SCALE GENOMIC DNA]</scope>
    <source>
        <strain evidence="3 4">FJAT-53654</strain>
    </source>
</reference>
<gene>
    <name evidence="3" type="ORF">WCV66_05425</name>
</gene>
<dbReference type="InterPro" id="IPR000914">
    <property type="entry name" value="SBP_5_dom"/>
</dbReference>
<feature type="domain" description="Solute-binding protein family 5" evidence="2">
    <location>
        <begin position="134"/>
        <end position="552"/>
    </location>
</feature>
<dbReference type="PANTHER" id="PTHR30290:SF62">
    <property type="entry name" value="OLIGOPEPTIDE ABC TRANSPORTER, PERIPLASMIC OLIGOPEPTIDE-BINDING PROTEIN"/>
    <property type="match status" value="1"/>
</dbReference>
<dbReference type="Gene3D" id="3.40.190.10">
    <property type="entry name" value="Periplasmic binding protein-like II"/>
    <property type="match status" value="1"/>
</dbReference>
<proteinExistence type="predicted"/>
<dbReference type="PANTHER" id="PTHR30290">
    <property type="entry name" value="PERIPLASMIC BINDING COMPONENT OF ABC TRANSPORTER"/>
    <property type="match status" value="1"/>
</dbReference>
<dbReference type="Gene3D" id="3.10.105.10">
    <property type="entry name" value="Dipeptide-binding Protein, Domain 3"/>
    <property type="match status" value="1"/>
</dbReference>
<dbReference type="SUPFAM" id="SSF53850">
    <property type="entry name" value="Periplasmic binding protein-like II"/>
    <property type="match status" value="1"/>
</dbReference>
<protein>
    <submittedName>
        <fullName evidence="3">ABC transporter substrate-binding protein</fullName>
    </submittedName>
</protein>
<dbReference type="PROSITE" id="PS51257">
    <property type="entry name" value="PROKAR_LIPOPROTEIN"/>
    <property type="match status" value="1"/>
</dbReference>
<dbReference type="Pfam" id="PF00496">
    <property type="entry name" value="SBP_bac_5"/>
    <property type="match status" value="1"/>
</dbReference>
<organism evidence="3 4">
    <name type="scientific">Metabacillus rhizosphaerae</name>
    <dbReference type="NCBI Taxonomy" id="3117747"/>
    <lineage>
        <taxon>Bacteria</taxon>
        <taxon>Bacillati</taxon>
        <taxon>Bacillota</taxon>
        <taxon>Bacilli</taxon>
        <taxon>Bacillales</taxon>
        <taxon>Bacillaceae</taxon>
        <taxon>Metabacillus</taxon>
    </lineage>
</organism>
<dbReference type="CDD" id="cd08500">
    <property type="entry name" value="PBP2_NikA_DppA_OppA_like_4"/>
    <property type="match status" value="1"/>
</dbReference>
<dbReference type="EMBL" id="CP147403">
    <property type="protein sequence ID" value="WXB89678.1"/>
    <property type="molecule type" value="Genomic_DNA"/>
</dbReference>
<feature type="chain" id="PRO_5046095977" evidence="1">
    <location>
        <begin position="23"/>
        <end position="648"/>
    </location>
</feature>
<dbReference type="Proteomes" id="UP001368328">
    <property type="component" value="Chromosome"/>
</dbReference>
<keyword evidence="4" id="KW-1185">Reference proteome</keyword>
<dbReference type="RefSeq" id="WP_338788182.1">
    <property type="nucleotide sequence ID" value="NZ_CP147403.1"/>
</dbReference>
<sequence length="648" mass="73950">MKNVTKLAFAFIFLLSMIIAGCTNNESANTNNEEELVSNGDENKQDISEVDVSQIKEFKQSPMLNDKGLPDVKERLPLEPKLPNEMPAKFLQFEIGKYGGELNTVTRDPKWDADLFVMSNEPLLNTPGILGEEVTGNVLKDYEVTEDQKEFTFYMREGLKWSDGEPVTTEDVRFAVEDVLLNEEIMPIVPSWLHSGGNAQGNPLKLEVVDEYTYKISFDEPYGGFPIALAIGNWRGYNDLLKPAHYLKQFHKKYADAAELEKLIKEAKLGEDTESTWVNFFNYMDITEREMSHSNAVGFPSLYPWTMKEMDKTYAIYERNPYYFKVDPEGNQLPYIDSIKSTIVQDTEVVGLKTIAGEVDFSRETTALTKMPVYRENAEKGGYEALLANMHVTPSDVFLNQTYNDPVWREVVQDIRFRQALNFAIDREEIIDSLYFGFAEPSEITDSKLDLDKANQLLDEMGMKKGTDGYRIGPDGKRFSIPFEVQAAAPDIVPLAELLVEMWKEIGIHAAVKTIDGTLWGTRNTANELKASIMWTHTPLYYMSDYGETFWGPLWDSWWQSGGETGEEPPEHVKKFFTLMDELQVSTPEEAKAVEEKIREEMKNNLHYFVHVEKVKQPLIVNNKLGNITDKGTAISINFAGEQMYFKE</sequence>